<dbReference type="Proteomes" id="UP000306378">
    <property type="component" value="Unassembled WGS sequence"/>
</dbReference>
<dbReference type="EMBL" id="VBUT01000003">
    <property type="protein sequence ID" value="TLF79082.1"/>
    <property type="molecule type" value="Genomic_DNA"/>
</dbReference>
<organism evidence="1 2">
    <name type="scientific">Nocardia cyriacigeorgica</name>
    <dbReference type="NCBI Taxonomy" id="135487"/>
    <lineage>
        <taxon>Bacteria</taxon>
        <taxon>Bacillati</taxon>
        <taxon>Actinomycetota</taxon>
        <taxon>Actinomycetes</taxon>
        <taxon>Mycobacteriales</taxon>
        <taxon>Nocardiaceae</taxon>
        <taxon>Nocardia</taxon>
    </lineage>
</organism>
<name>A0A5R8NTZ6_9NOCA</name>
<comment type="caution">
    <text evidence="1">The sequence shown here is derived from an EMBL/GenBank/DDBJ whole genome shotgun (WGS) entry which is preliminary data.</text>
</comment>
<proteinExistence type="predicted"/>
<reference evidence="1 2" key="1">
    <citation type="submission" date="2019-05" db="EMBL/GenBank/DDBJ databases">
        <title>Genomes sequences of two Nocardia cyriacigeorgica environmental isolates, type strains Nocardia asteroides ATCC 19247 and Nocardia cyriacigeorgica DSM 44484.</title>
        <authorList>
            <person name="Vautrin F."/>
            <person name="Bergeron E."/>
            <person name="Dubost A."/>
            <person name="Abrouk D."/>
            <person name="Rodriguez Nava V."/>
            <person name="Pujic P."/>
        </authorList>
    </citation>
    <scope>NUCLEOTIDE SEQUENCE [LARGE SCALE GENOMIC DNA]</scope>
    <source>
        <strain evidence="1 2">EML 446</strain>
    </source>
</reference>
<gene>
    <name evidence="1" type="ORF">FEK34_06570</name>
</gene>
<accession>A0A5R8NTZ6</accession>
<dbReference type="RefSeq" id="WP_138446992.1">
    <property type="nucleotide sequence ID" value="NZ_VBUT01000003.1"/>
</dbReference>
<protein>
    <submittedName>
        <fullName evidence="1">Uncharacterized protein</fullName>
    </submittedName>
</protein>
<evidence type="ECO:0000313" key="1">
    <source>
        <dbReference type="EMBL" id="TLF79082.1"/>
    </source>
</evidence>
<dbReference type="AlphaFoldDB" id="A0A5R8NTZ6"/>
<sequence length="155" mass="17383">MTSLLAMLSRSTERRRLSRDDKLAVYPRLAGASRALANIPVWPRDSEAVDREWHSVLEYAEQVAFLGSARVNAAVETLMEAAKNHRNLVAEIQHDSRPGHRDSVDRRFQEQYTTSVAGLRAAIDNFVRAGRNELEIRGTYRPIEGEAEQLGVSAP</sequence>
<evidence type="ECO:0000313" key="2">
    <source>
        <dbReference type="Proteomes" id="UP000306378"/>
    </source>
</evidence>